<dbReference type="InterPro" id="IPR003746">
    <property type="entry name" value="DUF167"/>
</dbReference>
<dbReference type="AlphaFoldDB" id="E8RRS1"/>
<accession>E8RRS1</accession>
<comment type="similarity">
    <text evidence="1 2">Belongs to the UPF0235 family.</text>
</comment>
<dbReference type="NCBIfam" id="TIGR00251">
    <property type="entry name" value="DUF167 family protein"/>
    <property type="match status" value="1"/>
</dbReference>
<evidence type="ECO:0000256" key="2">
    <source>
        <dbReference type="HAMAP-Rule" id="MF_00634"/>
    </source>
</evidence>
<gene>
    <name evidence="3" type="ordered locus">Astex_0706</name>
</gene>
<evidence type="ECO:0000313" key="4">
    <source>
        <dbReference type="Proteomes" id="UP000001492"/>
    </source>
</evidence>
<dbReference type="SMART" id="SM01152">
    <property type="entry name" value="DUF167"/>
    <property type="match status" value="1"/>
</dbReference>
<dbReference type="Gene3D" id="3.30.1200.10">
    <property type="entry name" value="YggU-like"/>
    <property type="match status" value="1"/>
</dbReference>
<reference evidence="4" key="1">
    <citation type="submission" date="2010-12" db="EMBL/GenBank/DDBJ databases">
        <title>Complete sequence of chromosome 1 of Asticcacaulis excentricus CB 48.</title>
        <authorList>
            <consortium name="US DOE Joint Genome Institute"/>
            <person name="Lucas S."/>
            <person name="Copeland A."/>
            <person name="Lapidus A."/>
            <person name="Cheng J.-F."/>
            <person name="Bruce D."/>
            <person name="Goodwin L."/>
            <person name="Pitluck S."/>
            <person name="Teshima H."/>
            <person name="Davenport K."/>
            <person name="Detter J.C."/>
            <person name="Han C."/>
            <person name="Tapia R."/>
            <person name="Land M."/>
            <person name="Hauser L."/>
            <person name="Jeffries C."/>
            <person name="Kyrpides N."/>
            <person name="Ivanova N."/>
            <person name="Ovchinnikova G."/>
            <person name="Brun Y.V."/>
            <person name="Woyke T."/>
        </authorList>
    </citation>
    <scope>NUCLEOTIDE SEQUENCE [LARGE SCALE GENOMIC DNA]</scope>
    <source>
        <strain evidence="4">ATCC 15261 / DSM 4724 / KCTC 12464 / NCIMB 9791 / VKM B-1370 / CB 48</strain>
    </source>
</reference>
<dbReference type="HAMAP" id="MF_00634">
    <property type="entry name" value="UPF0235"/>
    <property type="match status" value="1"/>
</dbReference>
<dbReference type="eggNOG" id="COG1872">
    <property type="taxonomic scope" value="Bacteria"/>
</dbReference>
<dbReference type="GO" id="GO:0005737">
    <property type="term" value="C:cytoplasm"/>
    <property type="evidence" value="ECO:0007669"/>
    <property type="project" value="TreeGrafter"/>
</dbReference>
<evidence type="ECO:0000313" key="3">
    <source>
        <dbReference type="EMBL" id="ADU12392.1"/>
    </source>
</evidence>
<dbReference type="InterPro" id="IPR036591">
    <property type="entry name" value="YggU-like_sf"/>
</dbReference>
<dbReference type="STRING" id="573065.Astex_0706"/>
<dbReference type="HOGENOM" id="CLU_130694_3_1_5"/>
<dbReference type="Proteomes" id="UP000001492">
    <property type="component" value="Chromosome 1"/>
</dbReference>
<dbReference type="RefSeq" id="WP_013478226.1">
    <property type="nucleotide sequence ID" value="NC_014816.1"/>
</dbReference>
<dbReference type="OrthoDB" id="9801972at2"/>
<evidence type="ECO:0000256" key="1">
    <source>
        <dbReference type="ARBA" id="ARBA00010364"/>
    </source>
</evidence>
<dbReference type="SUPFAM" id="SSF69786">
    <property type="entry name" value="YggU-like"/>
    <property type="match status" value="1"/>
</dbReference>
<dbReference type="PANTHER" id="PTHR13420">
    <property type="entry name" value="UPF0235 PROTEIN C15ORF40"/>
    <property type="match status" value="1"/>
</dbReference>
<protein>
    <recommendedName>
        <fullName evidence="2">UPF0235 protein Astex_0706</fullName>
    </recommendedName>
</protein>
<dbReference type="EMBL" id="CP002395">
    <property type="protein sequence ID" value="ADU12392.1"/>
    <property type="molecule type" value="Genomic_DNA"/>
</dbReference>
<sequence length="89" mass="9818">MARLVVRLTPKAAADRVDGWDMDEQGRPYLKVRVTAPPIEGRANEALIAFLAKRLKLPKSRLSLLAGDSSRLKQIEVEGFDEAALKAAF</sequence>
<dbReference type="KEGG" id="aex:Astex_0706"/>
<name>E8RRS1_ASTEC</name>
<organism evidence="3 4">
    <name type="scientific">Asticcacaulis excentricus (strain ATCC 15261 / DSM 4724 / KCTC 12464 / NCIMB 9791 / VKM B-1370 / CB 48)</name>
    <dbReference type="NCBI Taxonomy" id="573065"/>
    <lineage>
        <taxon>Bacteria</taxon>
        <taxon>Pseudomonadati</taxon>
        <taxon>Pseudomonadota</taxon>
        <taxon>Alphaproteobacteria</taxon>
        <taxon>Caulobacterales</taxon>
        <taxon>Caulobacteraceae</taxon>
        <taxon>Asticcacaulis</taxon>
    </lineage>
</organism>
<dbReference type="Pfam" id="PF02594">
    <property type="entry name" value="DUF167"/>
    <property type="match status" value="1"/>
</dbReference>
<dbReference type="PANTHER" id="PTHR13420:SF7">
    <property type="entry name" value="UPF0235 PROTEIN C15ORF40"/>
    <property type="match status" value="1"/>
</dbReference>
<keyword evidence="4" id="KW-1185">Reference proteome</keyword>
<proteinExistence type="inferred from homology"/>